<organism evidence="2">
    <name type="scientific">Schistocephalus solidus</name>
    <name type="common">Tapeworm</name>
    <dbReference type="NCBI Taxonomy" id="70667"/>
    <lineage>
        <taxon>Eukaryota</taxon>
        <taxon>Metazoa</taxon>
        <taxon>Spiralia</taxon>
        <taxon>Lophotrochozoa</taxon>
        <taxon>Platyhelminthes</taxon>
        <taxon>Cestoda</taxon>
        <taxon>Eucestoda</taxon>
        <taxon>Diphyllobothriidea</taxon>
        <taxon>Diphyllobothriidae</taxon>
        <taxon>Schistocephalus</taxon>
    </lineage>
</organism>
<dbReference type="SUPFAM" id="SSF56219">
    <property type="entry name" value="DNase I-like"/>
    <property type="match status" value="1"/>
</dbReference>
<dbReference type="InterPro" id="IPR036691">
    <property type="entry name" value="Endo/exonu/phosph_ase_sf"/>
</dbReference>
<proteinExistence type="predicted"/>
<dbReference type="AlphaFoldDB" id="A0A183SXS6"/>
<evidence type="ECO:0000313" key="2">
    <source>
        <dbReference type="WBParaSite" id="SSLN_0000936801-mRNA-1"/>
    </source>
</evidence>
<sequence>LVPNSHLWLLKAGLCSAATPHETAMTSGLIQMRVSGVVCAFTPGTPDSLNGFSWRRWCRLHLLLERPAKGRLTRRCLPQGINDRLMSLPLPLRGDKFTTILSAYSPPMTRSDVAKDKFYEDLHALLATVPKVDELIVLGDFTAHAGTDHATWRGVRGPHGLASFNGNGLLLPRTCAEHHLILINTFFCLVMWPNATWVHPQLRHWYLLDYVLVRRRDQQELLVNKAIHDADGWTDHRLVISKASSATTQGTPSNELANRLANLPGADEDITVDNRWCHLRDTAQSTALDVLGVARH</sequence>
<feature type="signal peptide" evidence="1">
    <location>
        <begin position="1"/>
        <end position="17"/>
    </location>
</feature>
<dbReference type="InterPro" id="IPR027124">
    <property type="entry name" value="Swc5/CFDP1/2"/>
</dbReference>
<name>A0A183SXS6_SCHSO</name>
<accession>A0A183SXS6</accession>
<dbReference type="Gene3D" id="3.60.10.10">
    <property type="entry name" value="Endonuclease/exonuclease/phosphatase"/>
    <property type="match status" value="1"/>
</dbReference>
<protein>
    <submittedName>
        <fullName evidence="2">Endo/exonuclease/phosphatase domain-containing protein</fullName>
    </submittedName>
</protein>
<dbReference type="WBParaSite" id="SSLN_0000936801-mRNA-1">
    <property type="protein sequence ID" value="SSLN_0000936801-mRNA-1"/>
    <property type="gene ID" value="SSLN_0000936801"/>
</dbReference>
<feature type="chain" id="PRO_5008153891" evidence="1">
    <location>
        <begin position="18"/>
        <end position="296"/>
    </location>
</feature>
<dbReference type="PANTHER" id="PTHR23227">
    <property type="entry name" value="BUCENTAUR RELATED"/>
    <property type="match status" value="1"/>
</dbReference>
<reference evidence="2" key="1">
    <citation type="submission" date="2016-06" db="UniProtKB">
        <authorList>
            <consortium name="WormBaseParasite"/>
        </authorList>
    </citation>
    <scope>IDENTIFICATION</scope>
</reference>
<keyword evidence="1" id="KW-0732">Signal</keyword>
<dbReference type="PANTHER" id="PTHR23227:SF84">
    <property type="entry name" value="ENDONUCLEASE_EXONUCLEASE_PHOSPHATASE DOMAIN-CONTAINING PROTEIN"/>
    <property type="match status" value="1"/>
</dbReference>
<evidence type="ECO:0000256" key="1">
    <source>
        <dbReference type="SAM" id="SignalP"/>
    </source>
</evidence>